<evidence type="ECO:0000256" key="2">
    <source>
        <dbReference type="SAM" id="SignalP"/>
    </source>
</evidence>
<keyword evidence="4" id="KW-1185">Reference proteome</keyword>
<proteinExistence type="predicted"/>
<comment type="caution">
    <text evidence="3">The sequence shown here is derived from an EMBL/GenBank/DDBJ whole genome shotgun (WGS) entry which is preliminary data.</text>
</comment>
<keyword evidence="2" id="KW-0732">Signal</keyword>
<evidence type="ECO:0000313" key="4">
    <source>
        <dbReference type="Proteomes" id="UP001501638"/>
    </source>
</evidence>
<dbReference type="EMBL" id="BAAASZ010000007">
    <property type="protein sequence ID" value="GAA2429291.1"/>
    <property type="molecule type" value="Genomic_DNA"/>
</dbReference>
<name>A0ABN3JG70_9ACTN</name>
<feature type="region of interest" description="Disordered" evidence="1">
    <location>
        <begin position="35"/>
        <end position="59"/>
    </location>
</feature>
<evidence type="ECO:0000256" key="1">
    <source>
        <dbReference type="SAM" id="MobiDB-lite"/>
    </source>
</evidence>
<reference evidence="3 4" key="1">
    <citation type="journal article" date="2019" name="Int. J. Syst. Evol. Microbiol.">
        <title>The Global Catalogue of Microorganisms (GCM) 10K type strain sequencing project: providing services to taxonomists for standard genome sequencing and annotation.</title>
        <authorList>
            <consortium name="The Broad Institute Genomics Platform"/>
            <consortium name="The Broad Institute Genome Sequencing Center for Infectious Disease"/>
            <person name="Wu L."/>
            <person name="Ma J."/>
        </authorList>
    </citation>
    <scope>NUCLEOTIDE SEQUENCE [LARGE SCALE GENOMIC DNA]</scope>
    <source>
        <strain evidence="3 4">JCM 6305</strain>
    </source>
</reference>
<protein>
    <submittedName>
        <fullName evidence="3">Uncharacterized protein</fullName>
    </submittedName>
</protein>
<organism evidence="3 4">
    <name type="scientific">Streptomyces macrosporus</name>
    <dbReference type="NCBI Taxonomy" id="44032"/>
    <lineage>
        <taxon>Bacteria</taxon>
        <taxon>Bacillati</taxon>
        <taxon>Actinomycetota</taxon>
        <taxon>Actinomycetes</taxon>
        <taxon>Kitasatosporales</taxon>
        <taxon>Streptomycetaceae</taxon>
        <taxon>Streptomyces</taxon>
    </lineage>
</organism>
<feature type="signal peptide" evidence="2">
    <location>
        <begin position="1"/>
        <end position="36"/>
    </location>
</feature>
<dbReference type="Proteomes" id="UP001501638">
    <property type="component" value="Unassembled WGS sequence"/>
</dbReference>
<feature type="compositionally biased region" description="Polar residues" evidence="1">
    <location>
        <begin position="41"/>
        <end position="54"/>
    </location>
</feature>
<gene>
    <name evidence="3" type="ORF">GCM10010405_10110</name>
</gene>
<sequence length="117" mass="12690">MKLRNDHKRSSKRRILASTVATAAALGIGLTGPAGTAGAVSPSQAPTGVSTSPGTNGGVSVEPLAWSFYRAYWTKSACLSEGKNGKSKGWWKDYSCKYEQGNDGHMKWFLYVYNRRV</sequence>
<accession>A0ABN3JG70</accession>
<dbReference type="PROSITE" id="PS51318">
    <property type="entry name" value="TAT"/>
    <property type="match status" value="1"/>
</dbReference>
<dbReference type="InterPro" id="IPR006311">
    <property type="entry name" value="TAT_signal"/>
</dbReference>
<evidence type="ECO:0000313" key="3">
    <source>
        <dbReference type="EMBL" id="GAA2429291.1"/>
    </source>
</evidence>
<feature type="chain" id="PRO_5045233432" evidence="2">
    <location>
        <begin position="37"/>
        <end position="117"/>
    </location>
</feature>
<dbReference type="RefSeq" id="WP_344320851.1">
    <property type="nucleotide sequence ID" value="NZ_BAAASZ010000007.1"/>
</dbReference>